<name>A0ABV9GVS5_9BURK</name>
<dbReference type="SUPFAM" id="SSF47240">
    <property type="entry name" value="Ferritin-like"/>
    <property type="match status" value="1"/>
</dbReference>
<reference evidence="2" key="1">
    <citation type="journal article" date="2019" name="Int. J. Syst. Evol. Microbiol.">
        <title>The Global Catalogue of Microorganisms (GCM) 10K type strain sequencing project: providing services to taxonomists for standard genome sequencing and annotation.</title>
        <authorList>
            <consortium name="The Broad Institute Genomics Platform"/>
            <consortium name="The Broad Institute Genome Sequencing Center for Infectious Disease"/>
            <person name="Wu L."/>
            <person name="Ma J."/>
        </authorList>
    </citation>
    <scope>NUCLEOTIDE SEQUENCE [LARGE SCALE GENOMIC DNA]</scope>
    <source>
        <strain evidence="2">JCM 11650</strain>
    </source>
</reference>
<protein>
    <submittedName>
        <fullName evidence="1">1,2-phenylacetyl-CoA epoxidase subunit PaaA</fullName>
    </submittedName>
</protein>
<dbReference type="InterPro" id="IPR009078">
    <property type="entry name" value="Ferritin-like_SF"/>
</dbReference>
<gene>
    <name evidence="1" type="primary">paaA</name>
    <name evidence="1" type="ORF">ACFO3A_07735</name>
</gene>
<dbReference type="NCBIfam" id="TIGR02156">
    <property type="entry name" value="PA_CoA_Oxy1"/>
    <property type="match status" value="1"/>
</dbReference>
<dbReference type="InterPro" id="IPR012347">
    <property type="entry name" value="Ferritin-like"/>
</dbReference>
<dbReference type="RefSeq" id="WP_377725406.1">
    <property type="nucleotide sequence ID" value="NZ_JBHSEW010000006.1"/>
</dbReference>
<dbReference type="PANTHER" id="PTHR30458:SF2">
    <property type="entry name" value="1,2-PHENYLACETYL-COA EPOXIDASE, SUBUNIT A"/>
    <property type="match status" value="1"/>
</dbReference>
<dbReference type="Pfam" id="PF05138">
    <property type="entry name" value="PaaA_PaaC"/>
    <property type="match status" value="1"/>
</dbReference>
<dbReference type="InterPro" id="IPR011881">
    <property type="entry name" value="PaaA"/>
</dbReference>
<keyword evidence="2" id="KW-1185">Reference proteome</keyword>
<evidence type="ECO:0000313" key="2">
    <source>
        <dbReference type="Proteomes" id="UP001595967"/>
    </source>
</evidence>
<dbReference type="InterPro" id="IPR007814">
    <property type="entry name" value="PaaA_PaaC"/>
</dbReference>
<dbReference type="InterPro" id="IPR052703">
    <property type="entry name" value="Aromatic_CoA_ox/epox"/>
</dbReference>
<dbReference type="EMBL" id="JBHSEW010000006">
    <property type="protein sequence ID" value="MFC4622108.1"/>
    <property type="molecule type" value="Genomic_DNA"/>
</dbReference>
<dbReference type="Proteomes" id="UP001595967">
    <property type="component" value="Unassembled WGS sequence"/>
</dbReference>
<accession>A0ABV9GVS5</accession>
<sequence>MYTQAMDTLGKEAALAPVPHSADEARLQARFDARIDAGEFIEAKDWMPEHYRKTLVRQISQHAHSEIVGMLPEGNWVTRAPTLKRKAILLAKIQDEGGHGLYLYSAAETLGSSRDEMLDALHTGRAKYSSIFNYPTLTWADMGVIGWLVDGAAIMNQVPICRCSYAPYARAMVRICREESFHQRQGYDALLTMMQQGTEAQQAMVQDAVNRWWWPALMMFGPPDDQSPNSALSMRWGIKRISNDELRQKFIDATVPQAELLGVTLPDPDLQWNAERGHFDFGPIDWAEFWQVVGGDGPCNRERLGARVQAWEEGAWVREAALVHATRNEH</sequence>
<proteinExistence type="predicted"/>
<evidence type="ECO:0000313" key="1">
    <source>
        <dbReference type="EMBL" id="MFC4622108.1"/>
    </source>
</evidence>
<comment type="caution">
    <text evidence="1">The sequence shown here is derived from an EMBL/GenBank/DDBJ whole genome shotgun (WGS) entry which is preliminary data.</text>
</comment>
<organism evidence="1 2">
    <name type="scientific">Comamonas nitrativorans</name>
    <dbReference type="NCBI Taxonomy" id="108437"/>
    <lineage>
        <taxon>Bacteria</taxon>
        <taxon>Pseudomonadati</taxon>
        <taxon>Pseudomonadota</taxon>
        <taxon>Betaproteobacteria</taxon>
        <taxon>Burkholderiales</taxon>
        <taxon>Comamonadaceae</taxon>
        <taxon>Comamonas</taxon>
    </lineage>
</organism>
<dbReference type="Gene3D" id="1.20.1260.10">
    <property type="match status" value="1"/>
</dbReference>
<dbReference type="PANTHER" id="PTHR30458">
    <property type="entry name" value="PHENYLACETIC ACID DEGRADATION PROTEIN PAA"/>
    <property type="match status" value="1"/>
</dbReference>